<keyword evidence="1" id="KW-0812">Transmembrane</keyword>
<feature type="transmembrane region" description="Helical" evidence="1">
    <location>
        <begin position="165"/>
        <end position="183"/>
    </location>
</feature>
<evidence type="ECO:0000256" key="1">
    <source>
        <dbReference type="SAM" id="Phobius"/>
    </source>
</evidence>
<feature type="transmembrane region" description="Helical" evidence="1">
    <location>
        <begin position="264"/>
        <end position="280"/>
    </location>
</feature>
<organism evidence="2">
    <name type="scientific">candidate division WOR-3 bacterium</name>
    <dbReference type="NCBI Taxonomy" id="2052148"/>
    <lineage>
        <taxon>Bacteria</taxon>
        <taxon>Bacteria division WOR-3</taxon>
    </lineage>
</organism>
<sequence length="394" mass="43267">MTSIILGFIIAFAIIVVIGQKNLPVALFCGSIILGLFTTFPRHIFKIFLSTITDPSTILLSIIVFFIPMIGGIMRDSGQMDNIVKNLRIGKRGIMAISPAIMGLLPMPGGALFSAPIMEKSGEGVSDDLKVAINIWYRHLLILIYPLSSDLIATTKIAGLNIYNAIFHLLPALIIATILGQIFLLNRVQGNISYKESFSLKNLLIPLFVILIAPFLDFIFKAVSLFPIKEIGTLIGVTTGFILSLVFSPWKVNLRTVFNKMKPYKFSLIIFGIFFFLNIFKNSGIDKFITAVPFPPLILCIMGGFVLAVGTGRVLLPSSIIFPIFLISNNVTPIDFCLIYTSIFFGYVISPVHPCISVTCEYFSASLKAAIKLMLSPAMIVFAIILLLGIIISL</sequence>
<protein>
    <submittedName>
        <fullName evidence="2">DUF401 family protein</fullName>
    </submittedName>
</protein>
<reference evidence="2" key="1">
    <citation type="journal article" date="2020" name="mSystems">
        <title>Genome- and Community-Level Interaction Insights into Carbon Utilization and Element Cycling Functions of Hydrothermarchaeota in Hydrothermal Sediment.</title>
        <authorList>
            <person name="Zhou Z."/>
            <person name="Liu Y."/>
            <person name="Xu W."/>
            <person name="Pan J."/>
            <person name="Luo Z.H."/>
            <person name="Li M."/>
        </authorList>
    </citation>
    <scope>NUCLEOTIDE SEQUENCE [LARGE SCALE GENOMIC DNA]</scope>
    <source>
        <strain evidence="2">SpSt-774</strain>
    </source>
</reference>
<keyword evidence="1" id="KW-0472">Membrane</keyword>
<dbReference type="InterPro" id="IPR007294">
    <property type="entry name" value="DUF401"/>
</dbReference>
<dbReference type="EMBL" id="DTGZ01000011">
    <property type="protein sequence ID" value="HGV96779.1"/>
    <property type="molecule type" value="Genomic_DNA"/>
</dbReference>
<dbReference type="PANTHER" id="PTHR39556:SF1">
    <property type="entry name" value="PROTEIN, PUTATIVE-RELATED"/>
    <property type="match status" value="1"/>
</dbReference>
<evidence type="ECO:0000313" key="2">
    <source>
        <dbReference type="EMBL" id="HGV96779.1"/>
    </source>
</evidence>
<name>A0A7C4XTD0_UNCW3</name>
<gene>
    <name evidence="2" type="ORF">ENV60_00575</name>
</gene>
<keyword evidence="1" id="KW-1133">Transmembrane helix</keyword>
<dbReference type="AlphaFoldDB" id="A0A7C4XTD0"/>
<comment type="caution">
    <text evidence="2">The sequence shown here is derived from an EMBL/GenBank/DDBJ whole genome shotgun (WGS) entry which is preliminary data.</text>
</comment>
<feature type="transmembrane region" description="Helical" evidence="1">
    <location>
        <begin position="7"/>
        <end position="37"/>
    </location>
</feature>
<feature type="transmembrane region" description="Helical" evidence="1">
    <location>
        <begin position="57"/>
        <end position="74"/>
    </location>
</feature>
<feature type="transmembrane region" description="Helical" evidence="1">
    <location>
        <begin position="203"/>
        <end position="220"/>
    </location>
</feature>
<proteinExistence type="predicted"/>
<feature type="transmembrane region" description="Helical" evidence="1">
    <location>
        <begin position="292"/>
        <end position="314"/>
    </location>
</feature>
<dbReference type="Pfam" id="PF04165">
    <property type="entry name" value="DUF401"/>
    <property type="match status" value="1"/>
</dbReference>
<accession>A0A7C4XTD0</accession>
<feature type="transmembrane region" description="Helical" evidence="1">
    <location>
        <begin position="370"/>
        <end position="392"/>
    </location>
</feature>
<feature type="transmembrane region" description="Helical" evidence="1">
    <location>
        <begin position="320"/>
        <end position="349"/>
    </location>
</feature>
<feature type="transmembrane region" description="Helical" evidence="1">
    <location>
        <begin position="232"/>
        <end position="252"/>
    </location>
</feature>
<feature type="transmembrane region" description="Helical" evidence="1">
    <location>
        <begin position="94"/>
        <end position="115"/>
    </location>
</feature>
<dbReference type="PANTHER" id="PTHR39556">
    <property type="entry name" value="PROTEIN, PUTATIVE-RELATED"/>
    <property type="match status" value="1"/>
</dbReference>